<name>A0A4R7CSF1_9SPHI</name>
<proteinExistence type="predicted"/>
<dbReference type="EMBL" id="SNZV01000013">
    <property type="protein sequence ID" value="TDS07557.1"/>
    <property type="molecule type" value="Genomic_DNA"/>
</dbReference>
<dbReference type="AlphaFoldDB" id="A0A4R7CSF1"/>
<organism evidence="1 2">
    <name type="scientific">Sphingobacterium paludis</name>
    <dbReference type="NCBI Taxonomy" id="1476465"/>
    <lineage>
        <taxon>Bacteria</taxon>
        <taxon>Pseudomonadati</taxon>
        <taxon>Bacteroidota</taxon>
        <taxon>Sphingobacteriia</taxon>
        <taxon>Sphingobacteriales</taxon>
        <taxon>Sphingobacteriaceae</taxon>
        <taxon>Sphingobacterium</taxon>
    </lineage>
</organism>
<gene>
    <name evidence="1" type="ORF">B0I21_11347</name>
</gene>
<accession>A0A4R7CSF1</accession>
<sequence>MYKIVYQGFDFDLPLMDTKLSSGLLMRIGLEYRSR</sequence>
<keyword evidence="2" id="KW-1185">Reference proteome</keyword>
<protein>
    <submittedName>
        <fullName evidence="1">Uncharacterized protein</fullName>
    </submittedName>
</protein>
<reference evidence="1 2" key="1">
    <citation type="submission" date="2019-03" db="EMBL/GenBank/DDBJ databases">
        <title>Genomic Encyclopedia of Type Strains, Phase III (KMG-III): the genomes of soil and plant-associated and newly described type strains.</title>
        <authorList>
            <person name="Whitman W."/>
        </authorList>
    </citation>
    <scope>NUCLEOTIDE SEQUENCE [LARGE SCALE GENOMIC DNA]</scope>
    <source>
        <strain evidence="1 2">CGMCC 1.12801</strain>
    </source>
</reference>
<evidence type="ECO:0000313" key="2">
    <source>
        <dbReference type="Proteomes" id="UP000294752"/>
    </source>
</evidence>
<comment type="caution">
    <text evidence="1">The sequence shown here is derived from an EMBL/GenBank/DDBJ whole genome shotgun (WGS) entry which is preliminary data.</text>
</comment>
<evidence type="ECO:0000313" key="1">
    <source>
        <dbReference type="EMBL" id="TDS07557.1"/>
    </source>
</evidence>
<dbReference type="Proteomes" id="UP000294752">
    <property type="component" value="Unassembled WGS sequence"/>
</dbReference>